<name>A0ABZ3F007_9FIRM</name>
<accession>A0ABZ3F007</accession>
<gene>
    <name evidence="1" type="ORF">V6984_09025</name>
</gene>
<sequence length="179" mass="21241">MGNNNFDLNLLDMRAIDETVNFYTSDLKDHVEEYKRIRGYSPDNKNMIIEYVLKSAYWDGEGLLRFMNIMKDLVSENLVTKEAMEVYMELVTNEKLRNKVRFISDGSYYKYRIWANCLDCEKLDLTVEYEPNKSLKDMANDCQYIFLQIPYSLKENLESAKLWIESETSSNILDFEFGY</sequence>
<reference evidence="1 2" key="1">
    <citation type="submission" date="2024-02" db="EMBL/GenBank/DDBJ databases">
        <title>Bacterial strain from lacustrine sediment.</title>
        <authorList>
            <person name="Petit C."/>
            <person name="Fadhlaoui K."/>
        </authorList>
    </citation>
    <scope>NUCLEOTIDE SEQUENCE [LARGE SCALE GENOMIC DNA]</scope>
    <source>
        <strain evidence="1 2">IPX-CK</strain>
    </source>
</reference>
<proteinExistence type="predicted"/>
<evidence type="ECO:0000313" key="1">
    <source>
        <dbReference type="EMBL" id="XAH75878.1"/>
    </source>
</evidence>
<protein>
    <submittedName>
        <fullName evidence="1">Uncharacterized protein</fullName>
    </submittedName>
</protein>
<organism evidence="1 2">
    <name type="scientific">Kineothrix sedimenti</name>
    <dbReference type="NCBI Taxonomy" id="3123317"/>
    <lineage>
        <taxon>Bacteria</taxon>
        <taxon>Bacillati</taxon>
        <taxon>Bacillota</taxon>
        <taxon>Clostridia</taxon>
        <taxon>Lachnospirales</taxon>
        <taxon>Lachnospiraceae</taxon>
        <taxon>Kineothrix</taxon>
    </lineage>
</organism>
<dbReference type="EMBL" id="CP146256">
    <property type="protein sequence ID" value="XAH75878.1"/>
    <property type="molecule type" value="Genomic_DNA"/>
</dbReference>
<dbReference type="RefSeq" id="WP_342759454.1">
    <property type="nucleotide sequence ID" value="NZ_CP146256.1"/>
</dbReference>
<dbReference type="Proteomes" id="UP001451571">
    <property type="component" value="Chromosome"/>
</dbReference>
<evidence type="ECO:0000313" key="2">
    <source>
        <dbReference type="Proteomes" id="UP001451571"/>
    </source>
</evidence>
<keyword evidence="2" id="KW-1185">Reference proteome</keyword>